<dbReference type="EMBL" id="ACBX02000049">
    <property type="protein sequence ID" value="EFB33988.1"/>
    <property type="molecule type" value="Genomic_DNA"/>
</dbReference>
<evidence type="ECO:0000313" key="1">
    <source>
        <dbReference type="EMBL" id="EFB33988.1"/>
    </source>
</evidence>
<dbReference type="STRING" id="537011.PREVCOP_06554"/>
<organism evidence="1 2">
    <name type="scientific">Segatella copri DSM 18205</name>
    <dbReference type="NCBI Taxonomy" id="537011"/>
    <lineage>
        <taxon>Bacteria</taxon>
        <taxon>Pseudomonadati</taxon>
        <taxon>Bacteroidota</taxon>
        <taxon>Bacteroidia</taxon>
        <taxon>Bacteroidales</taxon>
        <taxon>Prevotellaceae</taxon>
        <taxon>Segatella</taxon>
    </lineage>
</organism>
<reference evidence="1" key="1">
    <citation type="submission" date="2009-11" db="EMBL/GenBank/DDBJ databases">
        <authorList>
            <person name="Weinstock G."/>
            <person name="Sodergren E."/>
            <person name="Clifton S."/>
            <person name="Fulton L."/>
            <person name="Fulton B."/>
            <person name="Courtney L."/>
            <person name="Fronick C."/>
            <person name="Harrison M."/>
            <person name="Strong C."/>
            <person name="Farmer C."/>
            <person name="Delahaunty K."/>
            <person name="Markovic C."/>
            <person name="Hall O."/>
            <person name="Minx P."/>
            <person name="Tomlinson C."/>
            <person name="Mitreva M."/>
            <person name="Nelson J."/>
            <person name="Hou S."/>
            <person name="Wollam A."/>
            <person name="Pepin K.H."/>
            <person name="Johnson M."/>
            <person name="Bhonagiri V."/>
            <person name="Nash W.E."/>
            <person name="Warren W."/>
            <person name="Chinwalla A."/>
            <person name="Mardis E.R."/>
            <person name="Wilson R.K."/>
        </authorList>
    </citation>
    <scope>NUCLEOTIDE SEQUENCE [LARGE SCALE GENOMIC DNA]</scope>
    <source>
        <strain evidence="1">DSM 18205</strain>
    </source>
</reference>
<accession>D1PH34</accession>
<name>D1PH34_9BACT</name>
<dbReference type="AlphaFoldDB" id="D1PH34"/>
<sequence>MIEWIQYAVHQEFFILAESITHEAYIASPEVTYAKWCENNKDLLEKMASMKEKMDTLSGSLRTNDESMKQLRTDVGNYGFLLNNHNENHIRTDEKVDYMAKTFNNQSIHRKLMEWVHLKWYKSPVAWTIIYIYAITLVVLCLYSVKVEKLSTAAATHNIMDVYFRNDSIYNSTYRQIHDIVEDEGVDAVIERMKKNQRMLKK</sequence>
<dbReference type="PaxDb" id="537011-PREVCOP_06554"/>
<keyword evidence="2" id="KW-1185">Reference proteome</keyword>
<gene>
    <name evidence="1" type="ORF">PREVCOP_06554</name>
</gene>
<dbReference type="HOGENOM" id="CLU_1353614_0_0_10"/>
<protein>
    <submittedName>
        <fullName evidence="1">Uncharacterized protein</fullName>
    </submittedName>
</protein>
<dbReference type="Proteomes" id="UP000004477">
    <property type="component" value="Unassembled WGS sequence"/>
</dbReference>
<comment type="caution">
    <text evidence="1">The sequence shown here is derived from an EMBL/GenBank/DDBJ whole genome shotgun (WGS) entry which is preliminary data.</text>
</comment>
<evidence type="ECO:0000313" key="2">
    <source>
        <dbReference type="Proteomes" id="UP000004477"/>
    </source>
</evidence>
<dbReference type="GeneID" id="69847827"/>
<proteinExistence type="predicted"/>
<dbReference type="RefSeq" id="WP_006849221.1">
    <property type="nucleotide sequence ID" value="NZ_CP085932.1"/>
</dbReference>